<evidence type="ECO:0000259" key="9">
    <source>
        <dbReference type="Pfam" id="PF00361"/>
    </source>
</evidence>
<feature type="transmembrane region" description="Helical" evidence="8">
    <location>
        <begin position="374"/>
        <end position="393"/>
    </location>
</feature>
<dbReference type="OrthoDB" id="5288794at2"/>
<feature type="transmembrane region" description="Helical" evidence="8">
    <location>
        <begin position="413"/>
        <end position="431"/>
    </location>
</feature>
<dbReference type="PANTHER" id="PTHR42703:SF1">
    <property type="entry name" value="NA(+)_H(+) ANTIPORTER SUBUNIT D1"/>
    <property type="match status" value="1"/>
</dbReference>
<feature type="transmembrane region" description="Helical" evidence="8">
    <location>
        <begin position="240"/>
        <end position="260"/>
    </location>
</feature>
<name>A0A5C7EN13_9PROT</name>
<evidence type="ECO:0000256" key="2">
    <source>
        <dbReference type="ARBA" id="ARBA00005346"/>
    </source>
</evidence>
<evidence type="ECO:0000256" key="5">
    <source>
        <dbReference type="ARBA" id="ARBA00022989"/>
    </source>
</evidence>
<dbReference type="InterPro" id="IPR050586">
    <property type="entry name" value="CPA3_Na-H_Antiporter_D"/>
</dbReference>
<dbReference type="InterPro" id="IPR001750">
    <property type="entry name" value="ND/Mrp_TM"/>
</dbReference>
<evidence type="ECO:0000256" key="1">
    <source>
        <dbReference type="ARBA" id="ARBA00004651"/>
    </source>
</evidence>
<dbReference type="Proteomes" id="UP000321201">
    <property type="component" value="Unassembled WGS sequence"/>
</dbReference>
<feature type="transmembrane region" description="Helical" evidence="8">
    <location>
        <begin position="161"/>
        <end position="186"/>
    </location>
</feature>
<dbReference type="PRINTS" id="PR01437">
    <property type="entry name" value="NUOXDRDTASE4"/>
</dbReference>
<feature type="transmembrane region" description="Helical" evidence="8">
    <location>
        <begin position="66"/>
        <end position="97"/>
    </location>
</feature>
<proteinExistence type="inferred from homology"/>
<evidence type="ECO:0000313" key="11">
    <source>
        <dbReference type="Proteomes" id="UP000321201"/>
    </source>
</evidence>
<keyword evidence="4 7" id="KW-0812">Transmembrane</keyword>
<keyword evidence="3" id="KW-1003">Cell membrane</keyword>
<dbReference type="InterPro" id="IPR003918">
    <property type="entry name" value="NADH_UbQ_OxRdtase"/>
</dbReference>
<feature type="transmembrane region" description="Helical" evidence="8">
    <location>
        <begin position="452"/>
        <end position="474"/>
    </location>
</feature>
<comment type="similarity">
    <text evidence="2">Belongs to the CPA3 antiporters (TC 2.A.63) subunit D family.</text>
</comment>
<feature type="transmembrane region" description="Helical" evidence="8">
    <location>
        <begin position="332"/>
        <end position="353"/>
    </location>
</feature>
<comment type="caution">
    <text evidence="10">The sequence shown here is derived from an EMBL/GenBank/DDBJ whole genome shotgun (WGS) entry which is preliminary data.</text>
</comment>
<dbReference type="GO" id="GO:0005886">
    <property type="term" value="C:plasma membrane"/>
    <property type="evidence" value="ECO:0007669"/>
    <property type="project" value="UniProtKB-SubCell"/>
</dbReference>
<evidence type="ECO:0000256" key="4">
    <source>
        <dbReference type="ARBA" id="ARBA00022692"/>
    </source>
</evidence>
<keyword evidence="5 8" id="KW-1133">Transmembrane helix</keyword>
<keyword evidence="11" id="KW-1185">Reference proteome</keyword>
<feature type="transmembrane region" description="Helical" evidence="8">
    <location>
        <begin position="305"/>
        <end position="326"/>
    </location>
</feature>
<comment type="subcellular location">
    <subcellularLocation>
        <location evidence="1">Cell membrane</location>
        <topology evidence="1">Multi-pass membrane protein</topology>
    </subcellularLocation>
    <subcellularLocation>
        <location evidence="7">Membrane</location>
        <topology evidence="7">Multi-pass membrane protein</topology>
    </subcellularLocation>
</comment>
<dbReference type="EMBL" id="VPFL01000003">
    <property type="protein sequence ID" value="TXF13062.1"/>
    <property type="molecule type" value="Genomic_DNA"/>
</dbReference>
<dbReference type="AlphaFoldDB" id="A0A5C7EN13"/>
<evidence type="ECO:0000313" key="10">
    <source>
        <dbReference type="EMBL" id="TXF13062.1"/>
    </source>
</evidence>
<protein>
    <submittedName>
        <fullName evidence="10">Monovalent cation/H+ antiporter subunit D</fullName>
    </submittedName>
</protein>
<dbReference type="GO" id="GO:0042773">
    <property type="term" value="P:ATP synthesis coupled electron transport"/>
    <property type="evidence" value="ECO:0007669"/>
    <property type="project" value="InterPro"/>
</dbReference>
<gene>
    <name evidence="10" type="ORF">FR698_03035</name>
</gene>
<evidence type="ECO:0000256" key="6">
    <source>
        <dbReference type="ARBA" id="ARBA00023136"/>
    </source>
</evidence>
<dbReference type="InParanoid" id="A0A5C7EN13"/>
<dbReference type="RefSeq" id="WP_147798706.1">
    <property type="nucleotide sequence ID" value="NZ_VPFL01000003.1"/>
</dbReference>
<dbReference type="GO" id="GO:0008137">
    <property type="term" value="F:NADH dehydrogenase (ubiquinone) activity"/>
    <property type="evidence" value="ECO:0007669"/>
    <property type="project" value="InterPro"/>
</dbReference>
<feature type="transmembrane region" description="Helical" evidence="8">
    <location>
        <begin position="280"/>
        <end position="298"/>
    </location>
</feature>
<feature type="domain" description="NADH:quinone oxidoreductase/Mrp antiporter transmembrane" evidence="9">
    <location>
        <begin position="129"/>
        <end position="422"/>
    </location>
</feature>
<reference evidence="10 11" key="1">
    <citation type="submission" date="2019-08" db="EMBL/GenBank/DDBJ databases">
        <title>Pelomicrobium methylotrophicum gen. nov., sp. nov. a moderately thermophilic, facultatively anaerobic, lithoautotrophic and methylotrophic bacterium isolated from a terrestrial mud volcano.</title>
        <authorList>
            <person name="Slobodkina G.B."/>
            <person name="Merkel A.Y."/>
            <person name="Slobodkin A.I."/>
        </authorList>
    </citation>
    <scope>NUCLEOTIDE SEQUENCE [LARGE SCALE GENOMIC DNA]</scope>
    <source>
        <strain evidence="10 11">SM250</strain>
    </source>
</reference>
<dbReference type="Pfam" id="PF00361">
    <property type="entry name" value="Proton_antipo_M"/>
    <property type="match status" value="1"/>
</dbReference>
<accession>A0A5C7EN13</accession>
<keyword evidence="6 8" id="KW-0472">Membrane</keyword>
<organism evidence="10 11">
    <name type="scientific">Pelomicrobium methylotrophicum</name>
    <dbReference type="NCBI Taxonomy" id="2602750"/>
    <lineage>
        <taxon>Bacteria</taxon>
        <taxon>Pseudomonadati</taxon>
        <taxon>Pseudomonadota</taxon>
        <taxon>Hydrogenophilia</taxon>
        <taxon>Hydrogenophilia incertae sedis</taxon>
        <taxon>Pelomicrobium</taxon>
    </lineage>
</organism>
<feature type="transmembrane region" description="Helical" evidence="8">
    <location>
        <begin position="132"/>
        <end position="149"/>
    </location>
</feature>
<evidence type="ECO:0000256" key="3">
    <source>
        <dbReference type="ARBA" id="ARBA00022475"/>
    </source>
</evidence>
<evidence type="ECO:0000256" key="8">
    <source>
        <dbReference type="SAM" id="Phobius"/>
    </source>
</evidence>
<feature type="transmembrane region" description="Helical" evidence="8">
    <location>
        <begin position="206"/>
        <end position="233"/>
    </location>
</feature>
<dbReference type="NCBIfam" id="NF009309">
    <property type="entry name" value="PRK12666.1"/>
    <property type="match status" value="1"/>
</dbReference>
<dbReference type="PANTHER" id="PTHR42703">
    <property type="entry name" value="NADH DEHYDROGENASE"/>
    <property type="match status" value="1"/>
</dbReference>
<evidence type="ECO:0000256" key="7">
    <source>
        <dbReference type="RuleBase" id="RU000320"/>
    </source>
</evidence>
<sequence length="519" mass="54053">MSHWIIVPIVLPALTAALLLLCAARPMPLQRWISGTATVALAATCVGLTASLDEAPRVYLLGNWPAPYGIVLVLDRLSALMLTLTAGVALVCLAGAMNGWDAEGPAGKRYFHALFQFQLMGLNGAFLTGDLFNLFVFFEVLLIASYGLLTHGGGAARARAGVHYVVINLTGSALFLVGVALLYGVAGTLNMADLARSVGRLEGEAAVLAEVAGLILLIVFGVKAALFPLYFWLPTAYTAAAAPVAALFALMTKVGVYAILRVFPLIFGDQGTEGGVAAPWLLPAGLITLGLGTLGALAATDFGRLTAYLTLASVGTLLAAVGLFTPQAVASALFYLVHSTLVTAALFLLWERVAAERGFAGDRFQRGPRLGRPLLLSGTYAFLAAAAVGLPPFSGFLGKVMILESARGTGATLAVWSVVLATGLLALFAVARAGSRLFWDLSRESPPGSQAASLAQAAPILSLAAALAGLVALASPFRTFTDRAAQELFDVERYAATVLRHPALPQRGLPSLPSEEAPR</sequence>